<sequence>MFSEEGFVRWYFSCHNALSLRILLQQIELFQMVQQMTDSKFSGYGLPYCETHLANQDNQPTLPVTAKKTPLRDLQNEVRITGPKSMEKSLFHMESRPINEDSKACGTKRPAPECLMSPPHLQSPTTNAANGHLVYVRRRPDIELAKSSISDNTSNITDVPQGERKLGGHDEITEQKSHRKEPEVCVPEVAPITRASLMCFSSAKPSVSPLPNSNHRPISPAIPPLEYPKKMHSQHWEERYCQLQDLLKVLDQSNQEDYVQSICDMPHVLSSVLRSLSSVELSRRAIELEKRSIQLSLEEAKEIQRVQLFDVLGKYPKISRSPFGQQGRLEN</sequence>
<keyword evidence="2" id="KW-1185">Reference proteome</keyword>
<name>A0ACC0NMT0_RHOML</name>
<comment type="caution">
    <text evidence="1">The sequence shown here is derived from an EMBL/GenBank/DDBJ whole genome shotgun (WGS) entry which is preliminary data.</text>
</comment>
<proteinExistence type="predicted"/>
<gene>
    <name evidence="1" type="ORF">RHMOL_Rhmol05G0052600</name>
</gene>
<dbReference type="EMBL" id="CM046392">
    <property type="protein sequence ID" value="KAI8553903.1"/>
    <property type="molecule type" value="Genomic_DNA"/>
</dbReference>
<organism evidence="1 2">
    <name type="scientific">Rhododendron molle</name>
    <name type="common">Chinese azalea</name>
    <name type="synonym">Azalea mollis</name>
    <dbReference type="NCBI Taxonomy" id="49168"/>
    <lineage>
        <taxon>Eukaryota</taxon>
        <taxon>Viridiplantae</taxon>
        <taxon>Streptophyta</taxon>
        <taxon>Embryophyta</taxon>
        <taxon>Tracheophyta</taxon>
        <taxon>Spermatophyta</taxon>
        <taxon>Magnoliopsida</taxon>
        <taxon>eudicotyledons</taxon>
        <taxon>Gunneridae</taxon>
        <taxon>Pentapetalae</taxon>
        <taxon>asterids</taxon>
        <taxon>Ericales</taxon>
        <taxon>Ericaceae</taxon>
        <taxon>Ericoideae</taxon>
        <taxon>Rhodoreae</taxon>
        <taxon>Rhododendron</taxon>
    </lineage>
</organism>
<protein>
    <submittedName>
        <fullName evidence="1">Uncharacterized protein</fullName>
    </submittedName>
</protein>
<evidence type="ECO:0000313" key="1">
    <source>
        <dbReference type="EMBL" id="KAI8553903.1"/>
    </source>
</evidence>
<reference evidence="1" key="1">
    <citation type="submission" date="2022-02" db="EMBL/GenBank/DDBJ databases">
        <title>Plant Genome Project.</title>
        <authorList>
            <person name="Zhang R.-G."/>
        </authorList>
    </citation>
    <scope>NUCLEOTIDE SEQUENCE</scope>
    <source>
        <strain evidence="1">AT1</strain>
    </source>
</reference>
<evidence type="ECO:0000313" key="2">
    <source>
        <dbReference type="Proteomes" id="UP001062846"/>
    </source>
</evidence>
<dbReference type="Proteomes" id="UP001062846">
    <property type="component" value="Chromosome 5"/>
</dbReference>
<accession>A0ACC0NMT0</accession>